<dbReference type="InterPro" id="IPR036278">
    <property type="entry name" value="Sialidase_sf"/>
</dbReference>
<feature type="chain" id="PRO_5010380850" evidence="1">
    <location>
        <begin position="28"/>
        <end position="606"/>
    </location>
</feature>
<dbReference type="Pfam" id="PF00754">
    <property type="entry name" value="F5_F8_type_C"/>
    <property type="match status" value="1"/>
</dbReference>
<name>A0A1H0MUI3_MICTS</name>
<dbReference type="RefSeq" id="WP_074694737.1">
    <property type="nucleotide sequence ID" value="NZ_FNJN01000002.1"/>
</dbReference>
<dbReference type="EMBL" id="FNJN01000002">
    <property type="protein sequence ID" value="SDO84083.1"/>
    <property type="molecule type" value="Genomic_DNA"/>
</dbReference>
<feature type="domain" description="F5/8 type C" evidence="2">
    <location>
        <begin position="456"/>
        <end position="605"/>
    </location>
</feature>
<evidence type="ECO:0000259" key="2">
    <source>
        <dbReference type="PROSITE" id="PS50022"/>
    </source>
</evidence>
<gene>
    <name evidence="3" type="ORF">SAMN04487788_1171</name>
</gene>
<dbReference type="PROSITE" id="PS50022">
    <property type="entry name" value="FA58C_3"/>
    <property type="match status" value="1"/>
</dbReference>
<dbReference type="SUPFAM" id="SSF49785">
    <property type="entry name" value="Galactose-binding domain-like"/>
    <property type="match status" value="1"/>
</dbReference>
<dbReference type="Proteomes" id="UP000186456">
    <property type="component" value="Unassembled WGS sequence"/>
</dbReference>
<dbReference type="InterPro" id="IPR000421">
    <property type="entry name" value="FA58C"/>
</dbReference>
<dbReference type="InterPro" id="IPR008979">
    <property type="entry name" value="Galactose-bd-like_sf"/>
</dbReference>
<dbReference type="Pfam" id="PF15892">
    <property type="entry name" value="BNR_4"/>
    <property type="match status" value="1"/>
</dbReference>
<dbReference type="Gene3D" id="2.60.120.260">
    <property type="entry name" value="Galactose-binding domain-like"/>
    <property type="match status" value="1"/>
</dbReference>
<proteinExistence type="predicted"/>
<organism evidence="3 4">
    <name type="scientific">Microbacterium testaceum (strain StLB037)</name>
    <dbReference type="NCBI Taxonomy" id="979556"/>
    <lineage>
        <taxon>Bacteria</taxon>
        <taxon>Bacillati</taxon>
        <taxon>Actinomycetota</taxon>
        <taxon>Actinomycetes</taxon>
        <taxon>Micrococcales</taxon>
        <taxon>Microbacteriaceae</taxon>
        <taxon>Microbacterium</taxon>
    </lineage>
</organism>
<evidence type="ECO:0000313" key="3">
    <source>
        <dbReference type="EMBL" id="SDO84083.1"/>
    </source>
</evidence>
<evidence type="ECO:0000256" key="1">
    <source>
        <dbReference type="SAM" id="SignalP"/>
    </source>
</evidence>
<evidence type="ECO:0000313" key="4">
    <source>
        <dbReference type="Proteomes" id="UP000186456"/>
    </source>
</evidence>
<accession>A0A1H0MUI3</accession>
<feature type="signal peptide" evidence="1">
    <location>
        <begin position="1"/>
        <end position="27"/>
    </location>
</feature>
<keyword evidence="1" id="KW-0732">Signal</keyword>
<reference evidence="3 4" key="1">
    <citation type="submission" date="2016-10" db="EMBL/GenBank/DDBJ databases">
        <authorList>
            <person name="de Groot N.N."/>
        </authorList>
    </citation>
    <scope>NUCLEOTIDE SEQUENCE [LARGE SCALE GENOMIC DNA]</scope>
    <source>
        <strain evidence="3 4">StLB037</strain>
    </source>
</reference>
<dbReference type="SUPFAM" id="SSF50939">
    <property type="entry name" value="Sialidases"/>
    <property type="match status" value="1"/>
</dbReference>
<dbReference type="AlphaFoldDB" id="A0A1H0MUI3"/>
<sequence>MRILRGGSAVAVAALALGLVVAPSASATVSSATTVEELPFAVDSSNQAAWWNPLDVVGETTLFAFNAPAAQAARHEVHLASRSADGAWTEGCLRASAQTACVTFVDDNGHNQPSIVVDGDGIIHAFVSMHNEQWNYFRSDTAGDVRTMVDRTSTMPDLDVDITYPVTARGADGDAWVLVRTGTDADGAREGVLYRYDRTAGAWARETTIAAAKGYSFYPDDLEVSPDGRVHVLWEWGPFPADPARHLGSYAVYDPATGSLTDAAGTTLVAPITPATAGSVVWRPFVPGESIRSYTPAVQSAKLALDGSALAGVAYRFVEADRSAYDAHFARWDGSGWVDEKVLDTAALGDGVATSAAVDVTRAGTTTRLYTVVTAQVCGEVRSRAVVAERDDAASSWTFAGIGESGLGQQRLRVQTRSTDDADIAYLSAPAAAPARLARAVVPRDAAVGPATSLSTLVADLRDDPGGVNVALGATATASSSLRSDTGPSLAVDGVCSDASRWISAAGDSTPWISVDFAAAALHEVRVRSGYSADTGSAAVLRSFDVQVHTAAGWTSIGSIAGNTQRLVSIPATGVVADGVRLLISDPSASTTDVARVFEIEAIAVD</sequence>
<protein>
    <submittedName>
        <fullName evidence="3">F5/8 type C domain-containing protein</fullName>
    </submittedName>
</protein>